<dbReference type="GeneID" id="94039790"/>
<evidence type="ECO:0000313" key="1">
    <source>
        <dbReference type="EMBL" id="PWE16085.1"/>
    </source>
</evidence>
<dbReference type="EMBL" id="QEXO01000001">
    <property type="protein sequence ID" value="PWE16085.1"/>
    <property type="molecule type" value="Genomic_DNA"/>
</dbReference>
<gene>
    <name evidence="1" type="ORF">DF183_05000</name>
</gene>
<accession>A0A2U2BQ16</accession>
<reference evidence="1 2" key="2">
    <citation type="submission" date="2018-05" db="EMBL/GenBank/DDBJ databases">
        <authorList>
            <person name="Lanie J.A."/>
            <person name="Ng W.-L."/>
            <person name="Kazmierczak K.M."/>
            <person name="Andrzejewski T.M."/>
            <person name="Davidsen T.M."/>
            <person name="Wayne K.J."/>
            <person name="Tettelin H."/>
            <person name="Glass J.I."/>
            <person name="Rusch D."/>
            <person name="Podicherti R."/>
            <person name="Tsui H.-C.T."/>
            <person name="Winkler M.E."/>
        </authorList>
    </citation>
    <scope>NUCLEOTIDE SEQUENCE [LARGE SCALE GENOMIC DNA]</scope>
    <source>
        <strain evidence="1 2">YBY</strain>
    </source>
</reference>
<proteinExistence type="predicted"/>
<dbReference type="AlphaFoldDB" id="A0A2U2BQ16"/>
<name>A0A2U2BQ16_ALCFA</name>
<protein>
    <submittedName>
        <fullName evidence="1">Uncharacterized protein</fullName>
    </submittedName>
</protein>
<dbReference type="RefSeq" id="WP_109088531.1">
    <property type="nucleotide sequence ID" value="NZ_CP031747.1"/>
</dbReference>
<evidence type="ECO:0000313" key="2">
    <source>
        <dbReference type="Proteomes" id="UP000245216"/>
    </source>
</evidence>
<sequence length="123" mass="14081">MSTSNIEALASIWARIAEETEFPTDYEGTATPAAHQASVAIQERIREHIVATNDMRLFGLLHLLGQASLCMEQVLWPEEYERMAREVEEALGEVSDPNARLYTHEEVMQVMQERNHQARSKLR</sequence>
<reference evidence="1 2" key="1">
    <citation type="submission" date="2018-05" db="EMBL/GenBank/DDBJ databases">
        <title>Genome Sequence of an Efficient Indole-Degrading Bacterium, Alcaligenes sp.YBY.</title>
        <authorList>
            <person name="Yang B."/>
        </authorList>
    </citation>
    <scope>NUCLEOTIDE SEQUENCE [LARGE SCALE GENOMIC DNA]</scope>
    <source>
        <strain evidence="1 2">YBY</strain>
    </source>
</reference>
<dbReference type="Proteomes" id="UP000245216">
    <property type="component" value="Unassembled WGS sequence"/>
</dbReference>
<organism evidence="1 2">
    <name type="scientific">Alcaligenes faecalis</name>
    <dbReference type="NCBI Taxonomy" id="511"/>
    <lineage>
        <taxon>Bacteria</taxon>
        <taxon>Pseudomonadati</taxon>
        <taxon>Pseudomonadota</taxon>
        <taxon>Betaproteobacteria</taxon>
        <taxon>Burkholderiales</taxon>
        <taxon>Alcaligenaceae</taxon>
        <taxon>Alcaligenes</taxon>
    </lineage>
</organism>
<comment type="caution">
    <text evidence="1">The sequence shown here is derived from an EMBL/GenBank/DDBJ whole genome shotgun (WGS) entry which is preliminary data.</text>
</comment>